<dbReference type="RefSeq" id="WP_126458412.1">
    <property type="nucleotide sequence ID" value="NZ_AP018721.1"/>
</dbReference>
<dbReference type="GO" id="GO:0016301">
    <property type="term" value="F:kinase activity"/>
    <property type="evidence" value="ECO:0007669"/>
    <property type="project" value="UniProtKB-UniRule"/>
</dbReference>
<name>A0A4R3K038_9PROT</name>
<protein>
    <submittedName>
        <fullName evidence="3">Fructosamine-3-kinase</fullName>
    </submittedName>
</protein>
<sequence>MTAWVEIGAAIAGASGQPFQLGRHEHAGGGCINEAYVLHGRAGERFFLKLNEAAKAAMFEAEAAGLDEILASRRLRAPRPICWGTAGGQAYLVLEHLDLSGRGSGTRLGRHLAAMHRVSQARFGWRIDNSIGDTPQPNTPCADWVEFWRDRRLHHQLRLAARNGAGRRLIDQGERLMSVLAAFFTDYRPAPSLLHGDLWGGNYGFADGEPVVFDPAVYYGDREADLAMTELFGGFGPDFYAAYREAWPLDPGYPVRKILYNLYHVLNHFNMFGGAYAGQAEAMIGRLLAEIGQAH</sequence>
<dbReference type="InterPro" id="IPR016477">
    <property type="entry name" value="Fructo-/Ketosamine-3-kinase"/>
</dbReference>
<dbReference type="AlphaFoldDB" id="A0A4R3K038"/>
<dbReference type="PANTHER" id="PTHR12149">
    <property type="entry name" value="FRUCTOSAMINE 3 KINASE-RELATED PROTEIN"/>
    <property type="match status" value="1"/>
</dbReference>
<dbReference type="Gene3D" id="3.30.200.20">
    <property type="entry name" value="Phosphorylase Kinase, domain 1"/>
    <property type="match status" value="1"/>
</dbReference>
<dbReference type="EMBL" id="SLZY01000002">
    <property type="protein sequence ID" value="TCS73288.1"/>
    <property type="molecule type" value="Genomic_DNA"/>
</dbReference>
<reference evidence="3 4" key="1">
    <citation type="submission" date="2019-03" db="EMBL/GenBank/DDBJ databases">
        <title>Genomic Encyclopedia of Type Strains, Phase IV (KMG-IV): sequencing the most valuable type-strain genomes for metagenomic binning, comparative biology and taxonomic classification.</title>
        <authorList>
            <person name="Goeker M."/>
        </authorList>
    </citation>
    <scope>NUCLEOTIDE SEQUENCE [LARGE SCALE GENOMIC DNA]</scope>
    <source>
        <strain evidence="3 4">DSM 103923</strain>
    </source>
</reference>
<proteinExistence type="inferred from homology"/>
<gene>
    <name evidence="3" type="ORF">EDC61_10256</name>
</gene>
<dbReference type="Pfam" id="PF03881">
    <property type="entry name" value="Fructosamin_kin"/>
    <property type="match status" value="1"/>
</dbReference>
<dbReference type="SUPFAM" id="SSF56112">
    <property type="entry name" value="Protein kinase-like (PK-like)"/>
    <property type="match status" value="1"/>
</dbReference>
<dbReference type="Proteomes" id="UP000295135">
    <property type="component" value="Unassembled WGS sequence"/>
</dbReference>
<dbReference type="PIRSF" id="PIRSF006221">
    <property type="entry name" value="Ketosamine-3-kinase"/>
    <property type="match status" value="1"/>
</dbReference>
<organism evidence="3 4">
    <name type="scientific">Sulfuritortus calidifontis</name>
    <dbReference type="NCBI Taxonomy" id="1914471"/>
    <lineage>
        <taxon>Bacteria</taxon>
        <taxon>Pseudomonadati</taxon>
        <taxon>Pseudomonadota</taxon>
        <taxon>Betaproteobacteria</taxon>
        <taxon>Nitrosomonadales</taxon>
        <taxon>Thiobacillaceae</taxon>
        <taxon>Sulfuritortus</taxon>
    </lineage>
</organism>
<evidence type="ECO:0000256" key="1">
    <source>
        <dbReference type="ARBA" id="ARBA00009460"/>
    </source>
</evidence>
<keyword evidence="2" id="KW-0808">Transferase</keyword>
<evidence type="ECO:0000313" key="4">
    <source>
        <dbReference type="Proteomes" id="UP000295135"/>
    </source>
</evidence>
<keyword evidence="4" id="KW-1185">Reference proteome</keyword>
<dbReference type="Gene3D" id="3.90.1200.10">
    <property type="match status" value="1"/>
</dbReference>
<dbReference type="PANTHER" id="PTHR12149:SF8">
    <property type="entry name" value="PROTEIN-RIBULOSAMINE 3-KINASE"/>
    <property type="match status" value="1"/>
</dbReference>
<accession>A0A4R3K038</accession>
<dbReference type="OrthoDB" id="5291879at2"/>
<comment type="similarity">
    <text evidence="1 2">Belongs to the fructosamine kinase family.</text>
</comment>
<comment type="caution">
    <text evidence="3">The sequence shown here is derived from an EMBL/GenBank/DDBJ whole genome shotgun (WGS) entry which is preliminary data.</text>
</comment>
<evidence type="ECO:0000256" key="2">
    <source>
        <dbReference type="PIRNR" id="PIRNR006221"/>
    </source>
</evidence>
<keyword evidence="2 3" id="KW-0418">Kinase</keyword>
<evidence type="ECO:0000313" key="3">
    <source>
        <dbReference type="EMBL" id="TCS73288.1"/>
    </source>
</evidence>
<dbReference type="InterPro" id="IPR011009">
    <property type="entry name" value="Kinase-like_dom_sf"/>
</dbReference>